<keyword evidence="3" id="KW-0547">Nucleotide-binding</keyword>
<reference evidence="6 7" key="1">
    <citation type="submission" date="2017-09" db="EMBL/GenBank/DDBJ databases">
        <title>Sequencing the genomes of two abundant thermophiles in Great Basin hot springs: Thermocrinis jamiesonii and novel Chloroflexi Thermoflexus hugenholtzii.</title>
        <authorList>
            <person name="Hedlund B."/>
        </authorList>
    </citation>
    <scope>NUCLEOTIDE SEQUENCE [LARGE SCALE GENOMIC DNA]</scope>
    <source>
        <strain evidence="6 7">G233</strain>
    </source>
</reference>
<dbReference type="PANTHER" id="PTHR43335">
    <property type="entry name" value="ABC TRANSPORTER, ATP-BINDING PROTEIN"/>
    <property type="match status" value="1"/>
</dbReference>
<accession>A0A2A9HH04</accession>
<dbReference type="CDD" id="cd03230">
    <property type="entry name" value="ABC_DR_subfamily_A"/>
    <property type="match status" value="1"/>
</dbReference>
<organism evidence="6 7">
    <name type="scientific">Tepidiforma thermophila (strain KCTC 52669 / CGMCC 1.13589 / G233)</name>
    <dbReference type="NCBI Taxonomy" id="2761530"/>
    <lineage>
        <taxon>Bacteria</taxon>
        <taxon>Bacillati</taxon>
        <taxon>Chloroflexota</taxon>
        <taxon>Tepidiformia</taxon>
        <taxon>Tepidiformales</taxon>
        <taxon>Tepidiformaceae</taxon>
        <taxon>Tepidiforma</taxon>
    </lineage>
</organism>
<feature type="domain" description="ABC transporter" evidence="5">
    <location>
        <begin position="8"/>
        <end position="236"/>
    </location>
</feature>
<dbReference type="InterPro" id="IPR003593">
    <property type="entry name" value="AAA+_ATPase"/>
</dbReference>
<protein>
    <submittedName>
        <fullName evidence="6">ABC-2 type transport system ATP-binding protein</fullName>
    </submittedName>
</protein>
<evidence type="ECO:0000259" key="5">
    <source>
        <dbReference type="PROSITE" id="PS50893"/>
    </source>
</evidence>
<dbReference type="SUPFAM" id="SSF52540">
    <property type="entry name" value="P-loop containing nucleoside triphosphate hydrolases"/>
    <property type="match status" value="1"/>
</dbReference>
<comment type="caution">
    <text evidence="6">The sequence shown here is derived from an EMBL/GenBank/DDBJ whole genome shotgun (WGS) entry which is preliminary data.</text>
</comment>
<proteinExistence type="inferred from homology"/>
<sequence length="316" mass="34042">MKGAGPAIECEAVSRRFGERLALDRLTLSVERGEVLGLLGPNGSGKTTTLRILATLLQPHAGTARILSWDVARQPMEVRRSIGVMPERPSLYDRQTVEANVRFWAEAHQLPDAAIAVARALAFAGVADRREDLVGSLSKGLKQRVALARAIVHRPPVLLLDEPSSGLDPSAAAAMEGLIRDLAREGTAVLLNTHRLAEAERLCDRVAILREGRLLQLGTPLQVRAALLGHIVEVELAGVVDAPVRRAVESFPAVREVWWGASALRCRLLNAERDTPDLVARLVSAGARIVAVRPAGDLERAYLELMSQPLPGSLAA</sequence>
<dbReference type="SMART" id="SM00382">
    <property type="entry name" value="AAA"/>
    <property type="match status" value="1"/>
</dbReference>
<dbReference type="EMBL" id="PDJQ01000001">
    <property type="protein sequence ID" value="PFG74285.1"/>
    <property type="molecule type" value="Genomic_DNA"/>
</dbReference>
<dbReference type="PANTHER" id="PTHR43335:SF4">
    <property type="entry name" value="ABC TRANSPORTER, ATP-BINDING PROTEIN"/>
    <property type="match status" value="1"/>
</dbReference>
<dbReference type="GO" id="GO:0005524">
    <property type="term" value="F:ATP binding"/>
    <property type="evidence" value="ECO:0007669"/>
    <property type="project" value="UniProtKB-KW"/>
</dbReference>
<keyword evidence="7" id="KW-1185">Reference proteome</keyword>
<evidence type="ECO:0000313" key="7">
    <source>
        <dbReference type="Proteomes" id="UP000223071"/>
    </source>
</evidence>
<dbReference type="InterPro" id="IPR003439">
    <property type="entry name" value="ABC_transporter-like_ATP-bd"/>
</dbReference>
<keyword evidence="2" id="KW-0813">Transport</keyword>
<keyword evidence="4 6" id="KW-0067">ATP-binding</keyword>
<evidence type="ECO:0000256" key="1">
    <source>
        <dbReference type="ARBA" id="ARBA00005417"/>
    </source>
</evidence>
<dbReference type="RefSeq" id="WP_106427068.1">
    <property type="nucleotide sequence ID" value="NZ_PDJQ01000001.1"/>
</dbReference>
<comment type="similarity">
    <text evidence="1">Belongs to the ABC transporter superfamily.</text>
</comment>
<evidence type="ECO:0000256" key="3">
    <source>
        <dbReference type="ARBA" id="ARBA00022741"/>
    </source>
</evidence>
<gene>
    <name evidence="6" type="ORF">A9A59_1500</name>
</gene>
<dbReference type="AlphaFoldDB" id="A0A2A9HH04"/>
<dbReference type="Gene3D" id="3.40.50.300">
    <property type="entry name" value="P-loop containing nucleotide triphosphate hydrolases"/>
    <property type="match status" value="1"/>
</dbReference>
<evidence type="ECO:0000256" key="2">
    <source>
        <dbReference type="ARBA" id="ARBA00022448"/>
    </source>
</evidence>
<evidence type="ECO:0000313" key="6">
    <source>
        <dbReference type="EMBL" id="PFG74285.1"/>
    </source>
</evidence>
<name>A0A2A9HH04_TEPT2</name>
<dbReference type="Proteomes" id="UP000223071">
    <property type="component" value="Unassembled WGS sequence"/>
</dbReference>
<dbReference type="InterPro" id="IPR027417">
    <property type="entry name" value="P-loop_NTPase"/>
</dbReference>
<dbReference type="GO" id="GO:0016887">
    <property type="term" value="F:ATP hydrolysis activity"/>
    <property type="evidence" value="ECO:0007669"/>
    <property type="project" value="InterPro"/>
</dbReference>
<evidence type="ECO:0000256" key="4">
    <source>
        <dbReference type="ARBA" id="ARBA00022840"/>
    </source>
</evidence>
<dbReference type="PROSITE" id="PS50893">
    <property type="entry name" value="ABC_TRANSPORTER_2"/>
    <property type="match status" value="1"/>
</dbReference>
<dbReference type="Pfam" id="PF00005">
    <property type="entry name" value="ABC_tran"/>
    <property type="match status" value="1"/>
</dbReference>